<sequence>MATPLRYALILLLWAIMAAVYLPLVPAAFSLIAPALSLPHWLALFADPQLPQALLATLVSTGLAAGGALIIALLAILALWPGAGWARLSTRLPWLLAIPHVAFATSVLLFFAEGGKIWQWLPFLSPQPDRYGIGLGVTLAVKESAFLLWILSALLSEKQLSQQVIVLDSLGYSRLQCLNWLVLPAIGPALGKAMLAIVAWSLSVVDVAIVLGPGNPPTLAVLSWQWLSQGDVEQQTKGALASLLLVLLLLIIALVSYLLWRAWRRTIPAVNGERLHFSPITIARPLVQILPVSGVVCALVLALIASYSSLNHEALSNSLQLGLLSSVLALLILFVWLEWGPQTGHRWVWLPLILPALPLVTGQYLLALYAGQDGLMTTIIWGHLLWVMPWMLFVLKPAWQRIDSRLILIAQTLGWSQGRIFWLVKCPLLVRPALIAFAVGFSVSIAQYMPTLWLGAGRYSTLTTEAVALSSGGSSEILATQALWQLLLPLLVFALAAFLAAWIGRFRQGLR</sequence>
<dbReference type="CDD" id="cd06261">
    <property type="entry name" value="TM_PBP2"/>
    <property type="match status" value="1"/>
</dbReference>
<feature type="transmembrane region" description="Helical" evidence="8">
    <location>
        <begin position="92"/>
        <end position="111"/>
    </location>
</feature>
<gene>
    <name evidence="11" type="ORF">AN672_24200</name>
    <name evidence="10" type="ORF">I9Y29_002049</name>
</gene>
<evidence type="ECO:0000256" key="4">
    <source>
        <dbReference type="ARBA" id="ARBA00022519"/>
    </source>
</evidence>
<reference evidence="12" key="1">
    <citation type="submission" date="2015-09" db="EMBL/GenBank/DDBJ databases">
        <title>Prevalence of NDMs in South Africa.</title>
        <authorList>
            <person name="Osei Sekyere J."/>
            <person name="Govinden U."/>
            <person name="Essack S."/>
            <person name="Haldorsen B."/>
            <person name="Samuelsen O."/>
            <person name="Aasnaes B."/>
            <person name="Sundsfjord A."/>
        </authorList>
    </citation>
    <scope>NUCLEOTIDE SEQUENCE [LARGE SCALE GENOMIC DNA]</scope>
    <source>
        <strain evidence="12">ST62:944112508</strain>
    </source>
</reference>
<dbReference type="PANTHER" id="PTHR30183">
    <property type="entry name" value="MOLYBDENUM TRANSPORT SYSTEM PERMEASE PROTEIN MODB"/>
    <property type="match status" value="1"/>
</dbReference>
<feature type="transmembrane region" description="Helical" evidence="8">
    <location>
        <begin position="428"/>
        <end position="449"/>
    </location>
</feature>
<dbReference type="GO" id="GO:0055085">
    <property type="term" value="P:transmembrane transport"/>
    <property type="evidence" value="ECO:0007669"/>
    <property type="project" value="InterPro"/>
</dbReference>
<feature type="transmembrane region" description="Helical" evidence="8">
    <location>
        <begin position="349"/>
        <end position="369"/>
    </location>
</feature>
<dbReference type="AlphaFoldDB" id="A0A0N8LTU2"/>
<feature type="transmembrane region" description="Helical" evidence="8">
    <location>
        <begin position="281"/>
        <end position="307"/>
    </location>
</feature>
<evidence type="ECO:0000256" key="6">
    <source>
        <dbReference type="ARBA" id="ARBA00022989"/>
    </source>
</evidence>
<keyword evidence="2" id="KW-0813">Transport</keyword>
<feature type="transmembrane region" description="Helical" evidence="8">
    <location>
        <begin position="482"/>
        <end position="503"/>
    </location>
</feature>
<evidence type="ECO:0000313" key="11">
    <source>
        <dbReference type="EMBL" id="KPR49491.1"/>
    </source>
</evidence>
<accession>A0A0N8LTU2</accession>
<keyword evidence="3" id="KW-1003">Cell membrane</keyword>
<organism evidence="10">
    <name type="scientific">Citrobacter freundii</name>
    <dbReference type="NCBI Taxonomy" id="546"/>
    <lineage>
        <taxon>Bacteria</taxon>
        <taxon>Pseudomonadati</taxon>
        <taxon>Pseudomonadota</taxon>
        <taxon>Gammaproteobacteria</taxon>
        <taxon>Enterobacterales</taxon>
        <taxon>Enterobacteriaceae</taxon>
        <taxon>Citrobacter</taxon>
        <taxon>Citrobacter freundii complex</taxon>
    </lineage>
</organism>
<dbReference type="EMBL" id="DACSXJ010000010">
    <property type="protein sequence ID" value="HAT3897624.1"/>
    <property type="molecule type" value="Genomic_DNA"/>
</dbReference>
<dbReference type="PROSITE" id="PS50928">
    <property type="entry name" value="ABC_TM1"/>
    <property type="match status" value="2"/>
</dbReference>
<reference evidence="11 12" key="2">
    <citation type="journal article" date="2017" name="PLoS ONE">
        <title>Genomic and phenotypic characterisation of fluoroquinolone resistance mechanisms in Enterobacteriaceae in Durban, South Africa.</title>
        <authorList>
            <person name="Osei Sekyere J."/>
            <person name="Amoako D.G."/>
        </authorList>
    </citation>
    <scope>NUCLEOTIDE SEQUENCE [LARGE SCALE GENOMIC DNA]</scope>
    <source>
        <strain evidence="11 12">ST62:944112508</strain>
    </source>
</reference>
<evidence type="ECO:0000256" key="8">
    <source>
        <dbReference type="SAM" id="Phobius"/>
    </source>
</evidence>
<feature type="transmembrane region" description="Helical" evidence="8">
    <location>
        <begin position="239"/>
        <end position="260"/>
    </location>
</feature>
<keyword evidence="5 8" id="KW-0812">Transmembrane</keyword>
<evidence type="ECO:0000256" key="1">
    <source>
        <dbReference type="ARBA" id="ARBA00004429"/>
    </source>
</evidence>
<keyword evidence="7 8" id="KW-0472">Membrane</keyword>
<dbReference type="InterPro" id="IPR035906">
    <property type="entry name" value="MetI-like_sf"/>
</dbReference>
<dbReference type="Proteomes" id="UP000050520">
    <property type="component" value="Unassembled WGS sequence"/>
</dbReference>
<evidence type="ECO:0000256" key="2">
    <source>
        <dbReference type="ARBA" id="ARBA00022448"/>
    </source>
</evidence>
<reference evidence="10" key="4">
    <citation type="submission" date="2020-09" db="EMBL/GenBank/DDBJ databases">
        <authorList>
            <consortium name="NCBI Pathogen Detection Project"/>
        </authorList>
    </citation>
    <scope>NUCLEOTIDE SEQUENCE</scope>
    <source>
        <strain evidence="10">O50</strain>
    </source>
</reference>
<keyword evidence="6 8" id="KW-1133">Transmembrane helix</keyword>
<dbReference type="SUPFAM" id="SSF161098">
    <property type="entry name" value="MetI-like"/>
    <property type="match status" value="2"/>
</dbReference>
<dbReference type="InterPro" id="IPR000515">
    <property type="entry name" value="MetI-like"/>
</dbReference>
<dbReference type="RefSeq" id="WP_057064776.1">
    <property type="nucleotide sequence ID" value="NZ_CABDWZ010000001.1"/>
</dbReference>
<evidence type="ECO:0000313" key="12">
    <source>
        <dbReference type="Proteomes" id="UP000050520"/>
    </source>
</evidence>
<protein>
    <submittedName>
        <fullName evidence="10">Thiamine ABC transporter permease</fullName>
    </submittedName>
</protein>
<evidence type="ECO:0000256" key="3">
    <source>
        <dbReference type="ARBA" id="ARBA00022475"/>
    </source>
</evidence>
<evidence type="ECO:0000256" key="7">
    <source>
        <dbReference type="ARBA" id="ARBA00023136"/>
    </source>
</evidence>
<keyword evidence="4" id="KW-0997">Cell inner membrane</keyword>
<feature type="transmembrane region" description="Helical" evidence="8">
    <location>
        <begin position="53"/>
        <end position="80"/>
    </location>
</feature>
<dbReference type="Proteomes" id="UP000855471">
    <property type="component" value="Unassembled WGS sequence"/>
</dbReference>
<feature type="transmembrane region" description="Helical" evidence="8">
    <location>
        <begin position="375"/>
        <end position="395"/>
    </location>
</feature>
<dbReference type="GO" id="GO:0005886">
    <property type="term" value="C:plasma membrane"/>
    <property type="evidence" value="ECO:0007669"/>
    <property type="project" value="UniProtKB-SubCell"/>
</dbReference>
<feature type="transmembrane region" description="Helical" evidence="8">
    <location>
        <begin position="319"/>
        <end position="337"/>
    </location>
</feature>
<feature type="transmembrane region" description="Helical" evidence="8">
    <location>
        <begin position="177"/>
        <end position="202"/>
    </location>
</feature>
<feature type="transmembrane region" description="Helical" evidence="8">
    <location>
        <begin position="131"/>
        <end position="156"/>
    </location>
</feature>
<dbReference type="PANTHER" id="PTHR30183:SF6">
    <property type="entry name" value="INNER MEMBRANE ABC TRANSPORTER PERMEASE PROTEIN YNJC"/>
    <property type="match status" value="1"/>
</dbReference>
<name>A0A0N8LTU2_CITFR</name>
<proteinExistence type="predicted"/>
<comment type="caution">
    <text evidence="10">The sequence shown here is derived from an EMBL/GenBank/DDBJ whole genome shotgun (WGS) entry which is preliminary data.</text>
</comment>
<evidence type="ECO:0000313" key="10">
    <source>
        <dbReference type="EMBL" id="HAT3897624.1"/>
    </source>
</evidence>
<evidence type="ECO:0000259" key="9">
    <source>
        <dbReference type="PROSITE" id="PS50928"/>
    </source>
</evidence>
<dbReference type="Gene3D" id="1.10.3720.10">
    <property type="entry name" value="MetI-like"/>
    <property type="match status" value="2"/>
</dbReference>
<feature type="domain" description="ABC transmembrane type-1" evidence="9">
    <location>
        <begin position="315"/>
        <end position="496"/>
    </location>
</feature>
<reference evidence="10" key="3">
    <citation type="journal article" date="2018" name="Genome Biol.">
        <title>SKESA: strategic k-mer extension for scrupulous assemblies.</title>
        <authorList>
            <person name="Souvorov A."/>
            <person name="Agarwala R."/>
            <person name="Lipman D.J."/>
        </authorList>
    </citation>
    <scope>NUCLEOTIDE SEQUENCE</scope>
    <source>
        <strain evidence="10">O50</strain>
    </source>
</reference>
<evidence type="ECO:0000256" key="5">
    <source>
        <dbReference type="ARBA" id="ARBA00022692"/>
    </source>
</evidence>
<dbReference type="EMBL" id="LJEB01000135">
    <property type="protein sequence ID" value="KPR49491.1"/>
    <property type="molecule type" value="Genomic_DNA"/>
</dbReference>
<feature type="domain" description="ABC transmembrane type-1" evidence="9">
    <location>
        <begin position="54"/>
        <end position="256"/>
    </location>
</feature>
<comment type="subcellular location">
    <subcellularLocation>
        <location evidence="1">Cell inner membrane</location>
        <topology evidence="1">Multi-pass membrane protein</topology>
    </subcellularLocation>
</comment>